<keyword evidence="11 14" id="KW-0472">Membrane</keyword>
<dbReference type="GO" id="GO:0016705">
    <property type="term" value="F:oxidoreductase activity, acting on paired donors, with incorporation or reduction of molecular oxygen"/>
    <property type="evidence" value="ECO:0007669"/>
    <property type="project" value="InterPro"/>
</dbReference>
<evidence type="ECO:0000256" key="7">
    <source>
        <dbReference type="ARBA" id="ARBA00022989"/>
    </source>
</evidence>
<dbReference type="GO" id="GO:0020037">
    <property type="term" value="F:heme binding"/>
    <property type="evidence" value="ECO:0007669"/>
    <property type="project" value="InterPro"/>
</dbReference>
<dbReference type="InterPro" id="IPR001128">
    <property type="entry name" value="Cyt_P450"/>
</dbReference>
<feature type="transmembrane region" description="Helical" evidence="14">
    <location>
        <begin position="6"/>
        <end position="23"/>
    </location>
</feature>
<keyword evidence="8 13" id="KW-0560">Oxidoreductase</keyword>
<reference evidence="15" key="1">
    <citation type="journal article" date="2023" name="Mol. Phylogenet. Evol.">
        <title>Genome-scale phylogeny and comparative genomics of the fungal order Sordariales.</title>
        <authorList>
            <person name="Hensen N."/>
            <person name="Bonometti L."/>
            <person name="Westerberg I."/>
            <person name="Brannstrom I.O."/>
            <person name="Guillou S."/>
            <person name="Cros-Aarteil S."/>
            <person name="Calhoun S."/>
            <person name="Haridas S."/>
            <person name="Kuo A."/>
            <person name="Mondo S."/>
            <person name="Pangilinan J."/>
            <person name="Riley R."/>
            <person name="LaButti K."/>
            <person name="Andreopoulos B."/>
            <person name="Lipzen A."/>
            <person name="Chen C."/>
            <person name="Yan M."/>
            <person name="Daum C."/>
            <person name="Ng V."/>
            <person name="Clum A."/>
            <person name="Steindorff A."/>
            <person name="Ohm R.A."/>
            <person name="Martin F."/>
            <person name="Silar P."/>
            <person name="Natvig D.O."/>
            <person name="Lalanne C."/>
            <person name="Gautier V."/>
            <person name="Ament-Velasquez S.L."/>
            <person name="Kruys A."/>
            <person name="Hutchinson M.I."/>
            <person name="Powell A.J."/>
            <person name="Barry K."/>
            <person name="Miller A.N."/>
            <person name="Grigoriev I.V."/>
            <person name="Debuchy R."/>
            <person name="Gladieux P."/>
            <person name="Hiltunen Thoren M."/>
            <person name="Johannesson H."/>
        </authorList>
    </citation>
    <scope>NUCLEOTIDE SEQUENCE</scope>
    <source>
        <strain evidence="15">SMH4131-1</strain>
    </source>
</reference>
<evidence type="ECO:0000256" key="5">
    <source>
        <dbReference type="ARBA" id="ARBA00022692"/>
    </source>
</evidence>
<dbReference type="InterPro" id="IPR017972">
    <property type="entry name" value="Cyt_P450_CS"/>
</dbReference>
<dbReference type="PANTHER" id="PTHR24305:SF157">
    <property type="entry name" value="N-ACETYLTRYPTOPHAN 6-HYDROXYLASE IVOC-RELATED"/>
    <property type="match status" value="1"/>
</dbReference>
<evidence type="ECO:0000256" key="2">
    <source>
        <dbReference type="ARBA" id="ARBA00004167"/>
    </source>
</evidence>
<dbReference type="Proteomes" id="UP001286456">
    <property type="component" value="Unassembled WGS sequence"/>
</dbReference>
<dbReference type="InterPro" id="IPR036396">
    <property type="entry name" value="Cyt_P450_sf"/>
</dbReference>
<dbReference type="GO" id="GO:0004497">
    <property type="term" value="F:monooxygenase activity"/>
    <property type="evidence" value="ECO:0007669"/>
    <property type="project" value="UniProtKB-KW"/>
</dbReference>
<evidence type="ECO:0000256" key="12">
    <source>
        <dbReference type="PIRSR" id="PIRSR602401-1"/>
    </source>
</evidence>
<evidence type="ECO:0000256" key="8">
    <source>
        <dbReference type="ARBA" id="ARBA00023002"/>
    </source>
</evidence>
<dbReference type="PRINTS" id="PR00385">
    <property type="entry name" value="P450"/>
</dbReference>
<feature type="binding site" description="axial binding residue" evidence="12">
    <location>
        <position position="456"/>
    </location>
    <ligand>
        <name>heme</name>
        <dbReference type="ChEBI" id="CHEBI:30413"/>
    </ligand>
    <ligandPart>
        <name>Fe</name>
        <dbReference type="ChEBI" id="CHEBI:18248"/>
    </ligandPart>
</feature>
<keyword evidence="5 14" id="KW-0812">Transmembrane</keyword>
<proteinExistence type="inferred from homology"/>
<dbReference type="AlphaFoldDB" id="A0AAE0MI20"/>
<dbReference type="GO" id="GO:0005506">
    <property type="term" value="F:iron ion binding"/>
    <property type="evidence" value="ECO:0007669"/>
    <property type="project" value="InterPro"/>
</dbReference>
<keyword evidence="9 12" id="KW-0408">Iron</keyword>
<comment type="caution">
    <text evidence="15">The sequence shown here is derived from an EMBL/GenBank/DDBJ whole genome shotgun (WGS) entry which is preliminary data.</text>
</comment>
<evidence type="ECO:0000256" key="6">
    <source>
        <dbReference type="ARBA" id="ARBA00022723"/>
    </source>
</evidence>
<evidence type="ECO:0000256" key="1">
    <source>
        <dbReference type="ARBA" id="ARBA00001971"/>
    </source>
</evidence>
<organism evidence="15 16">
    <name type="scientific">Cercophora scortea</name>
    <dbReference type="NCBI Taxonomy" id="314031"/>
    <lineage>
        <taxon>Eukaryota</taxon>
        <taxon>Fungi</taxon>
        <taxon>Dikarya</taxon>
        <taxon>Ascomycota</taxon>
        <taxon>Pezizomycotina</taxon>
        <taxon>Sordariomycetes</taxon>
        <taxon>Sordariomycetidae</taxon>
        <taxon>Sordariales</taxon>
        <taxon>Lasiosphaeriaceae</taxon>
        <taxon>Cercophora</taxon>
    </lineage>
</organism>
<dbReference type="PRINTS" id="PR00463">
    <property type="entry name" value="EP450I"/>
</dbReference>
<dbReference type="PANTHER" id="PTHR24305">
    <property type="entry name" value="CYTOCHROME P450"/>
    <property type="match status" value="1"/>
</dbReference>
<keyword evidence="16" id="KW-1185">Reference proteome</keyword>
<gene>
    <name evidence="15" type="ORF">B0T19DRAFT_448733</name>
</gene>
<dbReference type="InterPro" id="IPR050121">
    <property type="entry name" value="Cytochrome_P450_monoxygenase"/>
</dbReference>
<comment type="cofactor">
    <cofactor evidence="1 12">
        <name>heme</name>
        <dbReference type="ChEBI" id="CHEBI:30413"/>
    </cofactor>
</comment>
<dbReference type="Gene3D" id="1.10.630.10">
    <property type="entry name" value="Cytochrome P450"/>
    <property type="match status" value="1"/>
</dbReference>
<evidence type="ECO:0000256" key="11">
    <source>
        <dbReference type="ARBA" id="ARBA00023136"/>
    </source>
</evidence>
<name>A0AAE0MI20_9PEZI</name>
<sequence>MDWLTTLLYAGAASFFFLLIGGIRRVWFSPLSKFPGSKFAALTLWNEFYWDVVKRGTFMWKIEEMHKKYGPIVRINPYEIHILDPDYYNELYASNRELDKYKWWVNLAGAEGSGFSTITHSHHRLRRGALNPFFSVRSVTQLEPMLVAKVEKLSARFRQLAGKQEVVRVDAAFMALTMDIICDYAFADDQRHLDEPDFKLVWKETIVGAFEGGALGRQFPWLLPLTKRLPIALVRAMNPAVGYLLTWQEAVKAKVRPIMTADTNSNKSAVTASSPKDGGVVKPPRTIFHTLLASDLPAEEKTLQRLCDEGELLTGAGSETTAQTLTRILFYLKHVPEAHARLQAEIDGAMPDAAVLPAWSELQQNTYLTAVIKEGLRLSYGTTTRLPRIAHEDIRYKDYVIPAGTPVSQTPYFVLMHPGVFPDPTAFRPERWLAPENEGKRLDKYLVSFGKGSRQCLGMNLAYAELYLALSMVVRRFDWDMYETGLDDVICKHDFFVAVADLESKGVRAVLRVRE</sequence>
<dbReference type="CDD" id="cd11062">
    <property type="entry name" value="CYP58-like"/>
    <property type="match status" value="1"/>
</dbReference>
<keyword evidence="4 12" id="KW-0349">Heme</keyword>
<dbReference type="FunFam" id="1.10.630.10:FF:000069">
    <property type="entry name" value="Cytochrome P450, putative (Eurofung)"/>
    <property type="match status" value="1"/>
</dbReference>
<evidence type="ECO:0000256" key="3">
    <source>
        <dbReference type="ARBA" id="ARBA00010617"/>
    </source>
</evidence>
<evidence type="ECO:0000313" key="16">
    <source>
        <dbReference type="Proteomes" id="UP001286456"/>
    </source>
</evidence>
<keyword evidence="6 12" id="KW-0479">Metal-binding</keyword>
<evidence type="ECO:0000256" key="14">
    <source>
        <dbReference type="SAM" id="Phobius"/>
    </source>
</evidence>
<protein>
    <submittedName>
        <fullName evidence="15">Cytochrome P450</fullName>
    </submittedName>
</protein>
<dbReference type="Pfam" id="PF00067">
    <property type="entry name" value="p450"/>
    <property type="match status" value="1"/>
</dbReference>
<comment type="subcellular location">
    <subcellularLocation>
        <location evidence="2">Membrane</location>
        <topology evidence="2">Single-pass membrane protein</topology>
    </subcellularLocation>
</comment>
<accession>A0AAE0MI20</accession>
<evidence type="ECO:0000256" key="4">
    <source>
        <dbReference type="ARBA" id="ARBA00022617"/>
    </source>
</evidence>
<reference evidence="15" key="2">
    <citation type="submission" date="2023-06" db="EMBL/GenBank/DDBJ databases">
        <authorList>
            <consortium name="Lawrence Berkeley National Laboratory"/>
            <person name="Haridas S."/>
            <person name="Hensen N."/>
            <person name="Bonometti L."/>
            <person name="Westerberg I."/>
            <person name="Brannstrom I.O."/>
            <person name="Guillou S."/>
            <person name="Cros-Aarteil S."/>
            <person name="Calhoun S."/>
            <person name="Kuo A."/>
            <person name="Mondo S."/>
            <person name="Pangilinan J."/>
            <person name="Riley R."/>
            <person name="Labutti K."/>
            <person name="Andreopoulos B."/>
            <person name="Lipzen A."/>
            <person name="Chen C."/>
            <person name="Yanf M."/>
            <person name="Daum C."/>
            <person name="Ng V."/>
            <person name="Clum A."/>
            <person name="Steindorff A."/>
            <person name="Ohm R."/>
            <person name="Martin F."/>
            <person name="Silar P."/>
            <person name="Natvig D."/>
            <person name="Lalanne C."/>
            <person name="Gautier V."/>
            <person name="Ament-Velasquez S.L."/>
            <person name="Kruys A."/>
            <person name="Hutchinson M.I."/>
            <person name="Powell A.J."/>
            <person name="Barry K."/>
            <person name="Miller A.N."/>
            <person name="Grigoriev I.V."/>
            <person name="Debuchy R."/>
            <person name="Gladieux P."/>
            <person name="Thoren M.H."/>
            <person name="Johannesson H."/>
        </authorList>
    </citation>
    <scope>NUCLEOTIDE SEQUENCE</scope>
    <source>
        <strain evidence="15">SMH4131-1</strain>
    </source>
</reference>
<dbReference type="GO" id="GO:0016020">
    <property type="term" value="C:membrane"/>
    <property type="evidence" value="ECO:0007669"/>
    <property type="project" value="UniProtKB-SubCell"/>
</dbReference>
<dbReference type="EMBL" id="JAUEPO010000002">
    <property type="protein sequence ID" value="KAK3332975.1"/>
    <property type="molecule type" value="Genomic_DNA"/>
</dbReference>
<keyword evidence="10 13" id="KW-0503">Monooxygenase</keyword>
<evidence type="ECO:0000313" key="15">
    <source>
        <dbReference type="EMBL" id="KAK3332975.1"/>
    </source>
</evidence>
<dbReference type="PROSITE" id="PS00086">
    <property type="entry name" value="CYTOCHROME_P450"/>
    <property type="match status" value="1"/>
</dbReference>
<comment type="similarity">
    <text evidence="3 13">Belongs to the cytochrome P450 family.</text>
</comment>
<dbReference type="SUPFAM" id="SSF48264">
    <property type="entry name" value="Cytochrome P450"/>
    <property type="match status" value="1"/>
</dbReference>
<keyword evidence="7 14" id="KW-1133">Transmembrane helix</keyword>
<evidence type="ECO:0000256" key="13">
    <source>
        <dbReference type="RuleBase" id="RU000461"/>
    </source>
</evidence>
<dbReference type="InterPro" id="IPR002401">
    <property type="entry name" value="Cyt_P450_E_grp-I"/>
</dbReference>
<evidence type="ECO:0000256" key="9">
    <source>
        <dbReference type="ARBA" id="ARBA00023004"/>
    </source>
</evidence>
<evidence type="ECO:0000256" key="10">
    <source>
        <dbReference type="ARBA" id="ARBA00023033"/>
    </source>
</evidence>